<sequence>MDLNDNCYQLKFCIGLIEKNILLRQLQWER</sequence>
<dbReference type="Proteomes" id="UP000515756">
    <property type="component" value="Chromosome"/>
</dbReference>
<dbReference type="EMBL" id="AP021927">
    <property type="protein sequence ID" value="BBQ29012.1"/>
    <property type="molecule type" value="Genomic_DNA"/>
</dbReference>
<name>A0A6S5RYZ9_AERCA</name>
<protein>
    <submittedName>
        <fullName evidence="1">Uncharacterized protein</fullName>
    </submittedName>
</protein>
<proteinExistence type="predicted"/>
<gene>
    <name evidence="1" type="ORF">WP2W18E01_05940</name>
</gene>
<organism evidence="1 2">
    <name type="scientific">Aeromonas caviae</name>
    <name type="common">Aeromonas punctata</name>
    <dbReference type="NCBI Taxonomy" id="648"/>
    <lineage>
        <taxon>Bacteria</taxon>
        <taxon>Pseudomonadati</taxon>
        <taxon>Pseudomonadota</taxon>
        <taxon>Gammaproteobacteria</taxon>
        <taxon>Aeromonadales</taxon>
        <taxon>Aeromonadaceae</taxon>
        <taxon>Aeromonas</taxon>
    </lineage>
</organism>
<accession>A0A6S5RYZ9</accession>
<reference evidence="1 2" key="1">
    <citation type="submission" date="2019-12" db="EMBL/GenBank/DDBJ databases">
        <title>complete genome sequences of Aeromonas caviae str. WP2-W18-ESBL-01 isolated from wastewater treatment plant effluent.</title>
        <authorList>
            <person name="Sekizuka T."/>
            <person name="Itokawa K."/>
            <person name="Yatsu K."/>
            <person name="Inamine Y."/>
            <person name="Kuroda M."/>
        </authorList>
    </citation>
    <scope>NUCLEOTIDE SEQUENCE [LARGE SCALE GENOMIC DNA]</scope>
    <source>
        <strain evidence="1 2">WP2-W18-ESBL-01</strain>
    </source>
</reference>
<dbReference type="AlphaFoldDB" id="A0A6S5RYZ9"/>
<evidence type="ECO:0000313" key="1">
    <source>
        <dbReference type="EMBL" id="BBQ29012.1"/>
    </source>
</evidence>
<evidence type="ECO:0000313" key="2">
    <source>
        <dbReference type="Proteomes" id="UP000515756"/>
    </source>
</evidence>